<evidence type="ECO:0000256" key="1">
    <source>
        <dbReference type="SAM" id="MobiDB-lite"/>
    </source>
</evidence>
<evidence type="ECO:0000313" key="3">
    <source>
        <dbReference type="Proteomes" id="UP000011135"/>
    </source>
</evidence>
<dbReference type="AlphaFoldDB" id="L8JVD5"/>
<keyword evidence="3" id="KW-1185">Reference proteome</keyword>
<gene>
    <name evidence="2" type="ORF">C900_01900</name>
</gene>
<feature type="region of interest" description="Disordered" evidence="1">
    <location>
        <begin position="15"/>
        <end position="37"/>
    </location>
</feature>
<reference evidence="2 3" key="1">
    <citation type="submission" date="2012-12" db="EMBL/GenBank/DDBJ databases">
        <title>Genome assembly of Fulvivirga imtechensis AK7.</title>
        <authorList>
            <person name="Nupur N."/>
            <person name="Khatri I."/>
            <person name="Kumar R."/>
            <person name="Subramanian S."/>
            <person name="Pinnaka A."/>
        </authorList>
    </citation>
    <scope>NUCLEOTIDE SEQUENCE [LARGE SCALE GENOMIC DNA]</scope>
    <source>
        <strain evidence="2 3">AK7</strain>
    </source>
</reference>
<comment type="caution">
    <text evidence="2">The sequence shown here is derived from an EMBL/GenBank/DDBJ whole genome shotgun (WGS) entry which is preliminary data.</text>
</comment>
<organism evidence="2 3">
    <name type="scientific">Fulvivirga imtechensis AK7</name>
    <dbReference type="NCBI Taxonomy" id="1237149"/>
    <lineage>
        <taxon>Bacteria</taxon>
        <taxon>Pseudomonadati</taxon>
        <taxon>Bacteroidota</taxon>
        <taxon>Cytophagia</taxon>
        <taxon>Cytophagales</taxon>
        <taxon>Fulvivirgaceae</taxon>
        <taxon>Fulvivirga</taxon>
    </lineage>
</organism>
<sequence>MARLSCGTFNFSLVNPGLHPPGYKDSPPLGHSRQFLM</sequence>
<accession>L8JVD5</accession>
<proteinExistence type="predicted"/>
<protein>
    <submittedName>
        <fullName evidence="2">Uncharacterized protein</fullName>
    </submittedName>
</protein>
<evidence type="ECO:0000313" key="2">
    <source>
        <dbReference type="EMBL" id="ELR72158.1"/>
    </source>
</evidence>
<name>L8JVD5_9BACT</name>
<dbReference type="EMBL" id="AMZN01000027">
    <property type="protein sequence ID" value="ELR72158.1"/>
    <property type="molecule type" value="Genomic_DNA"/>
</dbReference>
<dbReference type="Proteomes" id="UP000011135">
    <property type="component" value="Unassembled WGS sequence"/>
</dbReference>